<name>F2KSF5_ARCVS</name>
<accession>F2KSF5</accession>
<reference evidence="1 2" key="1">
    <citation type="submission" date="2011-03" db="EMBL/GenBank/DDBJ databases">
        <title>The complete genome of Archaeoglobus veneficus SNP6.</title>
        <authorList>
            <consortium name="US DOE Joint Genome Institute (JGI-PGF)"/>
            <person name="Lucas S."/>
            <person name="Copeland A."/>
            <person name="Lapidus A."/>
            <person name="Bruce D."/>
            <person name="Goodwin L."/>
            <person name="Pitluck S."/>
            <person name="Kyrpides N."/>
            <person name="Mavromatis K."/>
            <person name="Pagani I."/>
            <person name="Ivanova N."/>
            <person name="Mikhailova N."/>
            <person name="Lu M."/>
            <person name="Detter J.C."/>
            <person name="Tapia R."/>
            <person name="Han C."/>
            <person name="Land M."/>
            <person name="Hauser L."/>
            <person name="Markowitz V."/>
            <person name="Cheng J.-F."/>
            <person name="Hugenholtz P."/>
            <person name="Woyke T."/>
            <person name="Wu D."/>
            <person name="Spring S."/>
            <person name="Brambilla E."/>
            <person name="Klenk H.-P."/>
            <person name="Eisen J.A."/>
        </authorList>
    </citation>
    <scope>NUCLEOTIDE SEQUENCE [LARGE SCALE GENOMIC DNA]</scope>
    <source>
        <strain>SNP6</strain>
    </source>
</reference>
<dbReference type="RefSeq" id="WP_013683589.1">
    <property type="nucleotide sequence ID" value="NC_015320.1"/>
</dbReference>
<dbReference type="GeneID" id="10394019"/>
<dbReference type="OrthoDB" id="100104at2157"/>
<dbReference type="STRING" id="693661.Arcve_0913"/>
<proteinExistence type="predicted"/>
<dbReference type="EMBL" id="CP002588">
    <property type="protein sequence ID" value="AEA46924.1"/>
    <property type="molecule type" value="Genomic_DNA"/>
</dbReference>
<dbReference type="Proteomes" id="UP000008136">
    <property type="component" value="Chromosome"/>
</dbReference>
<dbReference type="InterPro" id="IPR027417">
    <property type="entry name" value="P-loop_NTPase"/>
</dbReference>
<dbReference type="eggNOG" id="arCOG01171">
    <property type="taxonomic scope" value="Archaea"/>
</dbReference>
<dbReference type="Gene3D" id="3.40.50.300">
    <property type="entry name" value="P-loop containing nucleotide triphosphate hydrolases"/>
    <property type="match status" value="2"/>
</dbReference>
<dbReference type="KEGG" id="ave:Arcve_0913"/>
<dbReference type="HOGENOM" id="CLU_118411_0_0_2"/>
<evidence type="ECO:0000313" key="2">
    <source>
        <dbReference type="Proteomes" id="UP000008136"/>
    </source>
</evidence>
<gene>
    <name evidence="1" type="ordered locus">Arcve_0913</name>
</gene>
<evidence type="ECO:0008006" key="3">
    <source>
        <dbReference type="Google" id="ProtNLM"/>
    </source>
</evidence>
<dbReference type="AlphaFoldDB" id="F2KSF5"/>
<organism evidence="1 2">
    <name type="scientific">Archaeoglobus veneficus (strain DSM 11195 / SNP6)</name>
    <dbReference type="NCBI Taxonomy" id="693661"/>
    <lineage>
        <taxon>Archaea</taxon>
        <taxon>Methanobacteriati</taxon>
        <taxon>Methanobacteriota</taxon>
        <taxon>Archaeoglobi</taxon>
        <taxon>Archaeoglobales</taxon>
        <taxon>Archaeoglobaceae</taxon>
        <taxon>Archaeoglobus</taxon>
    </lineage>
</organism>
<sequence length="200" mass="22745">MKFGIKKLDELIGGIETGRVVLIETVGGLGSELVYRFMENAIESGENVFAVVPKRMKKDLEKRLKNARIIVPNGEISMQELYTVSLAIKRMHEKVGCIEIFQPLLIIHGPEKIYQLFQDVGNAIREKDMLVLVTIDKKLVDERTLAMFEDEADYVIEVEEVMEGLKIRRGIRIKKSPGGIPTDFYELRINTDVHVGEKVD</sequence>
<evidence type="ECO:0000313" key="1">
    <source>
        <dbReference type="EMBL" id="AEA46924.1"/>
    </source>
</evidence>
<keyword evidence="2" id="KW-1185">Reference proteome</keyword>
<protein>
    <recommendedName>
        <fullName evidence="3">KaiC-like domain-containing protein</fullName>
    </recommendedName>
</protein>
<dbReference type="SUPFAM" id="SSF52540">
    <property type="entry name" value="P-loop containing nucleoside triphosphate hydrolases"/>
    <property type="match status" value="1"/>
</dbReference>